<organism evidence="10 11">
    <name type="scientific">Patella caerulea</name>
    <name type="common">Rayed Mediterranean limpet</name>
    <dbReference type="NCBI Taxonomy" id="87958"/>
    <lineage>
        <taxon>Eukaryota</taxon>
        <taxon>Metazoa</taxon>
        <taxon>Spiralia</taxon>
        <taxon>Lophotrochozoa</taxon>
        <taxon>Mollusca</taxon>
        <taxon>Gastropoda</taxon>
        <taxon>Patellogastropoda</taxon>
        <taxon>Patelloidea</taxon>
        <taxon>Patellidae</taxon>
        <taxon>Patella</taxon>
    </lineage>
</organism>
<keyword evidence="4 8" id="KW-0863">Zinc-finger</keyword>
<dbReference type="GO" id="GO:0000981">
    <property type="term" value="F:DNA-binding transcription factor activity, RNA polymerase II-specific"/>
    <property type="evidence" value="ECO:0007669"/>
    <property type="project" value="TreeGrafter"/>
</dbReference>
<dbReference type="GO" id="GO:0005634">
    <property type="term" value="C:nucleus"/>
    <property type="evidence" value="ECO:0007669"/>
    <property type="project" value="UniProtKB-SubCell"/>
</dbReference>
<evidence type="ECO:0000256" key="1">
    <source>
        <dbReference type="ARBA" id="ARBA00004123"/>
    </source>
</evidence>
<dbReference type="InterPro" id="IPR051574">
    <property type="entry name" value="ZnF_E-box_Homeobox"/>
</dbReference>
<protein>
    <recommendedName>
        <fullName evidence="9">C2H2-type domain-containing protein</fullName>
    </recommendedName>
</protein>
<dbReference type="InterPro" id="IPR013087">
    <property type="entry name" value="Znf_C2H2_type"/>
</dbReference>
<reference evidence="10 11" key="1">
    <citation type="submission" date="2024-01" db="EMBL/GenBank/DDBJ databases">
        <title>The genome of the rayed Mediterranean limpet Patella caerulea (Linnaeus, 1758).</title>
        <authorList>
            <person name="Anh-Thu Weber A."/>
            <person name="Halstead-Nussloch G."/>
        </authorList>
    </citation>
    <scope>NUCLEOTIDE SEQUENCE [LARGE SCALE GENOMIC DNA]</scope>
    <source>
        <strain evidence="10">AATW-2023a</strain>
        <tissue evidence="10">Whole specimen</tissue>
    </source>
</reference>
<keyword evidence="3" id="KW-0677">Repeat</keyword>
<evidence type="ECO:0000256" key="4">
    <source>
        <dbReference type="ARBA" id="ARBA00022771"/>
    </source>
</evidence>
<dbReference type="PROSITE" id="PS50157">
    <property type="entry name" value="ZINC_FINGER_C2H2_2"/>
    <property type="match status" value="2"/>
</dbReference>
<sequence length="235" mass="26548">MASSKKSGKKADGDKQSSTLQECDYVYACEWGECEEEIGDMALFVKHIAQHVNEYVSSLQSSNQPGQTGQATCFSCNWRECESQILGNYCDFNRHVYFHAFHVRLKCLGKALLTSSCGTEACSLDGQSRNWIPELPENLICGWKDCELIYDNPVFFYSHVNQHCDEYKEGNNVVGGARCKWTGCDTLVRSKYKLKEHIRSHSQEKVVACPTCGGLFANRTKFIDHQKRQADTASK</sequence>
<name>A0AAN8JDK5_PATCE</name>
<comment type="subcellular location">
    <subcellularLocation>
        <location evidence="1">Nucleus</location>
    </subcellularLocation>
</comment>
<evidence type="ECO:0000256" key="3">
    <source>
        <dbReference type="ARBA" id="ARBA00022737"/>
    </source>
</evidence>
<comment type="caution">
    <text evidence="10">The sequence shown here is derived from an EMBL/GenBank/DDBJ whole genome shotgun (WGS) entry which is preliminary data.</text>
</comment>
<keyword evidence="11" id="KW-1185">Reference proteome</keyword>
<dbReference type="GO" id="GO:0000978">
    <property type="term" value="F:RNA polymerase II cis-regulatory region sequence-specific DNA binding"/>
    <property type="evidence" value="ECO:0007669"/>
    <property type="project" value="TreeGrafter"/>
</dbReference>
<gene>
    <name evidence="10" type="ORF">SNE40_017312</name>
</gene>
<evidence type="ECO:0000256" key="2">
    <source>
        <dbReference type="ARBA" id="ARBA00022723"/>
    </source>
</evidence>
<dbReference type="EMBL" id="JAZGQO010000011">
    <property type="protein sequence ID" value="KAK6173946.1"/>
    <property type="molecule type" value="Genomic_DNA"/>
</dbReference>
<feature type="domain" description="C2H2-type" evidence="9">
    <location>
        <begin position="207"/>
        <end position="235"/>
    </location>
</feature>
<evidence type="ECO:0000256" key="6">
    <source>
        <dbReference type="ARBA" id="ARBA00023125"/>
    </source>
</evidence>
<keyword evidence="6" id="KW-0238">DNA-binding</keyword>
<proteinExistence type="predicted"/>
<dbReference type="InterPro" id="IPR036236">
    <property type="entry name" value="Znf_C2H2_sf"/>
</dbReference>
<keyword evidence="5" id="KW-0862">Zinc</keyword>
<feature type="domain" description="C2H2-type" evidence="9">
    <location>
        <begin position="177"/>
        <end position="206"/>
    </location>
</feature>
<evidence type="ECO:0000256" key="5">
    <source>
        <dbReference type="ARBA" id="ARBA00022833"/>
    </source>
</evidence>
<dbReference type="SUPFAM" id="SSF57667">
    <property type="entry name" value="beta-beta-alpha zinc fingers"/>
    <property type="match status" value="1"/>
</dbReference>
<dbReference type="SMART" id="SM00355">
    <property type="entry name" value="ZnF_C2H2"/>
    <property type="match status" value="5"/>
</dbReference>
<dbReference type="AlphaFoldDB" id="A0AAN8JDK5"/>
<evidence type="ECO:0000259" key="9">
    <source>
        <dbReference type="PROSITE" id="PS50157"/>
    </source>
</evidence>
<evidence type="ECO:0000256" key="7">
    <source>
        <dbReference type="ARBA" id="ARBA00023242"/>
    </source>
</evidence>
<evidence type="ECO:0000313" key="10">
    <source>
        <dbReference type="EMBL" id="KAK6173946.1"/>
    </source>
</evidence>
<dbReference type="Gene3D" id="3.30.160.60">
    <property type="entry name" value="Classic Zinc Finger"/>
    <property type="match status" value="1"/>
</dbReference>
<accession>A0AAN8JDK5</accession>
<dbReference type="GO" id="GO:0008270">
    <property type="term" value="F:zinc ion binding"/>
    <property type="evidence" value="ECO:0007669"/>
    <property type="project" value="UniProtKB-KW"/>
</dbReference>
<evidence type="ECO:0000313" key="11">
    <source>
        <dbReference type="Proteomes" id="UP001347796"/>
    </source>
</evidence>
<evidence type="ECO:0000256" key="8">
    <source>
        <dbReference type="PROSITE-ProRule" id="PRU00042"/>
    </source>
</evidence>
<dbReference type="PANTHER" id="PTHR24391:SF18">
    <property type="entry name" value="EG:115C2.6 PROTEIN"/>
    <property type="match status" value="1"/>
</dbReference>
<keyword evidence="7" id="KW-0539">Nucleus</keyword>
<dbReference type="GO" id="GO:0045892">
    <property type="term" value="P:negative regulation of DNA-templated transcription"/>
    <property type="evidence" value="ECO:0007669"/>
    <property type="project" value="UniProtKB-ARBA"/>
</dbReference>
<dbReference type="PROSITE" id="PS00028">
    <property type="entry name" value="ZINC_FINGER_C2H2_1"/>
    <property type="match status" value="2"/>
</dbReference>
<dbReference type="PANTHER" id="PTHR24391">
    <property type="entry name" value="HISTONE H4 TRANSCRIPTION FACTOR-RELATED"/>
    <property type="match status" value="1"/>
</dbReference>
<keyword evidence="2" id="KW-0479">Metal-binding</keyword>
<dbReference type="Proteomes" id="UP001347796">
    <property type="component" value="Unassembled WGS sequence"/>
</dbReference>